<proteinExistence type="inferred from homology"/>
<dbReference type="EMBL" id="DTGR01000071">
    <property type="protein sequence ID" value="HHS28950.1"/>
    <property type="molecule type" value="Genomic_DNA"/>
</dbReference>
<keyword evidence="2" id="KW-0449">Lipoprotein</keyword>
<keyword evidence="2" id="KW-0564">Palmitate</keyword>
<dbReference type="SUPFAM" id="SSF56954">
    <property type="entry name" value="Outer membrane efflux proteins (OEP)"/>
    <property type="match status" value="1"/>
</dbReference>
<dbReference type="NCBIfam" id="TIGR01845">
    <property type="entry name" value="outer_NodT"/>
    <property type="match status" value="1"/>
</dbReference>
<dbReference type="Gene3D" id="2.20.200.10">
    <property type="entry name" value="Outer membrane efflux proteins (OEP)"/>
    <property type="match status" value="1"/>
</dbReference>
<keyword evidence="2" id="KW-0812">Transmembrane</keyword>
<gene>
    <name evidence="3" type="ORF">ENV52_04530</name>
</gene>
<dbReference type="InterPro" id="IPR010131">
    <property type="entry name" value="MdtP/NodT-like"/>
</dbReference>
<dbReference type="GO" id="GO:0005886">
    <property type="term" value="C:plasma membrane"/>
    <property type="evidence" value="ECO:0007669"/>
    <property type="project" value="UniProtKB-SubCell"/>
</dbReference>
<organism evidence="3">
    <name type="scientific">Desulfobacca acetoxidans</name>
    <dbReference type="NCBI Taxonomy" id="60893"/>
    <lineage>
        <taxon>Bacteria</taxon>
        <taxon>Pseudomonadati</taxon>
        <taxon>Thermodesulfobacteriota</taxon>
        <taxon>Desulfobaccia</taxon>
        <taxon>Desulfobaccales</taxon>
        <taxon>Desulfobaccaceae</taxon>
        <taxon>Desulfobacca</taxon>
    </lineage>
</organism>
<evidence type="ECO:0000256" key="2">
    <source>
        <dbReference type="RuleBase" id="RU362097"/>
    </source>
</evidence>
<keyword evidence="2" id="KW-0472">Membrane</keyword>
<name>A0A7V6A2H2_9BACT</name>
<dbReference type="PANTHER" id="PTHR30203">
    <property type="entry name" value="OUTER MEMBRANE CATION EFFLUX PROTEIN"/>
    <property type="match status" value="1"/>
</dbReference>
<dbReference type="Pfam" id="PF02321">
    <property type="entry name" value="OEP"/>
    <property type="match status" value="2"/>
</dbReference>
<dbReference type="Gene3D" id="1.20.1600.10">
    <property type="entry name" value="Outer membrane efflux proteins (OEP)"/>
    <property type="match status" value="1"/>
</dbReference>
<sequence length="473" mass="51238">MTRKLLVVGVMICLGGCSLAPKYSRPEAPVPAAWPSGPAYKQSAGAEKATAAAEVQWRQFFTDPGLQKVIGAALENNRDLKVAALNVERARGMYRIQRNELLPRVETGVAASKQRVRISGQTGLVTLQEFRVNLGITSWELDFFGRIRSLKDKALEEFFASEQARRSAQILLISEVANAYLTLAADRDNLKLAQSTLATQQAAYKLIERRVEVGFAPELDLRQVQTRVDSARVDVARYTTQVAQDENALNLLVGSPVPEPILPRELSVIKPLPDVSPGMSSEVLLQRPDILQAENLLKAANANIGAARAAFFPRIVLTTSVGTASGDLSGLFGPGSAVWAYAPQAVLPIFDARTWSALKVSKVDRDIAVAQYEKAIQSAFREVADALAQRGTLDDQLAAQQSLLEATAQTYKLANARYEKGIDIYLNVLDAQRSLYAAQQGLIATRLAKLANQVRLYAVLGGGGDVGPTPTGR</sequence>
<evidence type="ECO:0000256" key="1">
    <source>
        <dbReference type="ARBA" id="ARBA00007613"/>
    </source>
</evidence>
<accession>A0A7V6A2H2</accession>
<evidence type="ECO:0000313" key="3">
    <source>
        <dbReference type="EMBL" id="HHS28950.1"/>
    </source>
</evidence>
<reference evidence="3" key="1">
    <citation type="journal article" date="2020" name="mSystems">
        <title>Genome- and Community-Level Interaction Insights into Carbon Utilization and Element Cycling Functions of Hydrothermarchaeota in Hydrothermal Sediment.</title>
        <authorList>
            <person name="Zhou Z."/>
            <person name="Liu Y."/>
            <person name="Xu W."/>
            <person name="Pan J."/>
            <person name="Luo Z.H."/>
            <person name="Li M."/>
        </authorList>
    </citation>
    <scope>NUCLEOTIDE SEQUENCE [LARGE SCALE GENOMIC DNA]</scope>
    <source>
        <strain evidence="3">SpSt-767</strain>
    </source>
</reference>
<dbReference type="InterPro" id="IPR003423">
    <property type="entry name" value="OMP_efflux"/>
</dbReference>
<comment type="caution">
    <text evidence="3">The sequence shown here is derived from an EMBL/GenBank/DDBJ whole genome shotgun (WGS) entry which is preliminary data.</text>
</comment>
<dbReference type="GO" id="GO:0015562">
    <property type="term" value="F:efflux transmembrane transporter activity"/>
    <property type="evidence" value="ECO:0007669"/>
    <property type="project" value="InterPro"/>
</dbReference>
<protein>
    <submittedName>
        <fullName evidence="3">Efflux transporter outer membrane subunit</fullName>
    </submittedName>
</protein>
<dbReference type="PANTHER" id="PTHR30203:SF32">
    <property type="entry name" value="CATION EFFLUX SYSTEM PROTEIN CUSC"/>
    <property type="match status" value="1"/>
</dbReference>
<comment type="similarity">
    <text evidence="1 2">Belongs to the outer membrane factor (OMF) (TC 1.B.17) family.</text>
</comment>
<comment type="subcellular location">
    <subcellularLocation>
        <location evidence="2">Cell membrane</location>
        <topology evidence="2">Lipid-anchor</topology>
    </subcellularLocation>
</comment>
<keyword evidence="2" id="KW-1134">Transmembrane beta strand</keyword>
<dbReference type="AlphaFoldDB" id="A0A7V6A2H2"/>